<evidence type="ECO:0000313" key="3">
    <source>
        <dbReference type="Proteomes" id="UP001412067"/>
    </source>
</evidence>
<name>A0ABR2LFQ2_9ASPA</name>
<reference evidence="2 3" key="1">
    <citation type="journal article" date="2022" name="Nat. Plants">
        <title>Genomes of leafy and leafless Platanthera orchids illuminate the evolution of mycoheterotrophy.</title>
        <authorList>
            <person name="Li M.H."/>
            <person name="Liu K.W."/>
            <person name="Li Z."/>
            <person name="Lu H.C."/>
            <person name="Ye Q.L."/>
            <person name="Zhang D."/>
            <person name="Wang J.Y."/>
            <person name="Li Y.F."/>
            <person name="Zhong Z.M."/>
            <person name="Liu X."/>
            <person name="Yu X."/>
            <person name="Liu D.K."/>
            <person name="Tu X.D."/>
            <person name="Liu B."/>
            <person name="Hao Y."/>
            <person name="Liao X.Y."/>
            <person name="Jiang Y.T."/>
            <person name="Sun W.H."/>
            <person name="Chen J."/>
            <person name="Chen Y.Q."/>
            <person name="Ai Y."/>
            <person name="Zhai J.W."/>
            <person name="Wu S.S."/>
            <person name="Zhou Z."/>
            <person name="Hsiao Y.Y."/>
            <person name="Wu W.L."/>
            <person name="Chen Y.Y."/>
            <person name="Lin Y.F."/>
            <person name="Hsu J.L."/>
            <person name="Li C.Y."/>
            <person name="Wang Z.W."/>
            <person name="Zhao X."/>
            <person name="Zhong W.Y."/>
            <person name="Ma X.K."/>
            <person name="Ma L."/>
            <person name="Huang J."/>
            <person name="Chen G.Z."/>
            <person name="Huang M.Z."/>
            <person name="Huang L."/>
            <person name="Peng D.H."/>
            <person name="Luo Y.B."/>
            <person name="Zou S.Q."/>
            <person name="Chen S.P."/>
            <person name="Lan S."/>
            <person name="Tsai W.C."/>
            <person name="Van de Peer Y."/>
            <person name="Liu Z.J."/>
        </authorList>
    </citation>
    <scope>NUCLEOTIDE SEQUENCE [LARGE SCALE GENOMIC DNA]</scope>
    <source>
        <strain evidence="2">Lor288</strain>
    </source>
</reference>
<dbReference type="Gene3D" id="3.40.50.1820">
    <property type="entry name" value="alpha/beta hydrolase"/>
    <property type="match status" value="1"/>
</dbReference>
<proteinExistence type="predicted"/>
<accession>A0ABR2LFQ2</accession>
<dbReference type="SUPFAM" id="SSF53474">
    <property type="entry name" value="alpha/beta-Hydrolases"/>
    <property type="match status" value="1"/>
</dbReference>
<dbReference type="InterPro" id="IPR046879">
    <property type="entry name" value="KANL3/Tex30_Abhydrolase"/>
</dbReference>
<organism evidence="2 3">
    <name type="scientific">Platanthera guangdongensis</name>
    <dbReference type="NCBI Taxonomy" id="2320717"/>
    <lineage>
        <taxon>Eukaryota</taxon>
        <taxon>Viridiplantae</taxon>
        <taxon>Streptophyta</taxon>
        <taxon>Embryophyta</taxon>
        <taxon>Tracheophyta</taxon>
        <taxon>Spermatophyta</taxon>
        <taxon>Magnoliopsida</taxon>
        <taxon>Liliopsida</taxon>
        <taxon>Asparagales</taxon>
        <taxon>Orchidaceae</taxon>
        <taxon>Orchidoideae</taxon>
        <taxon>Orchideae</taxon>
        <taxon>Orchidinae</taxon>
        <taxon>Platanthera</taxon>
    </lineage>
</organism>
<comment type="caution">
    <text evidence="2">The sequence shown here is derived from an EMBL/GenBank/DDBJ whole genome shotgun (WGS) entry which is preliminary data.</text>
</comment>
<dbReference type="PANTHER" id="PTHR13136:SF11">
    <property type="entry name" value="TESTIS-EXPRESSED PROTEIN 30"/>
    <property type="match status" value="1"/>
</dbReference>
<dbReference type="Pfam" id="PF20408">
    <property type="entry name" value="Abhydrolase_11"/>
    <property type="match status" value="1"/>
</dbReference>
<protein>
    <recommendedName>
        <fullName evidence="1">KANL3/Tex30 alpha/beta hydrolase-like domain-containing protein</fullName>
    </recommendedName>
</protein>
<gene>
    <name evidence="2" type="ORF">KSP40_PGU009406</name>
</gene>
<dbReference type="EMBL" id="JBBWWR010000020">
    <property type="protein sequence ID" value="KAK8939628.1"/>
    <property type="molecule type" value="Genomic_DNA"/>
</dbReference>
<dbReference type="InterPro" id="IPR026555">
    <property type="entry name" value="NSL3/Tex30"/>
</dbReference>
<feature type="domain" description="KANL3/Tex30 alpha/beta hydrolase-like" evidence="1">
    <location>
        <begin position="77"/>
        <end position="270"/>
    </location>
</feature>
<keyword evidence="3" id="KW-1185">Reference proteome</keyword>
<dbReference type="PANTHER" id="PTHR13136">
    <property type="entry name" value="TESTIS DEVELOPMENT PROTEIN PRTD"/>
    <property type="match status" value="1"/>
</dbReference>
<sequence>MKRVATNDARGSRLLRPWNGEDGGLQKISAISDCAGLRFARRRRRPGVVGVRAAVVLAARAVGATERISRMSSKVSAIVSLAHGASLTPSSMWMHKKKKSLSSAGHAVSYSDADYADISGGKRRAPPKAEKLVDHHLEIVKVAVQKHPDHPLVLVGKSMGSRHSCFMKAYEDDTNISTIICLGYPLKGMNGAVRDETLLQLTVPTMFVQGSKDSLCPLDKLEATRKKMKCVNSLHVIDGGDHSFKIGKKFLNSRSNQDEIESKALKSITEFCYNQRKLI</sequence>
<evidence type="ECO:0000259" key="1">
    <source>
        <dbReference type="Pfam" id="PF20408"/>
    </source>
</evidence>
<dbReference type="InterPro" id="IPR029058">
    <property type="entry name" value="AB_hydrolase_fold"/>
</dbReference>
<dbReference type="Proteomes" id="UP001412067">
    <property type="component" value="Unassembled WGS sequence"/>
</dbReference>
<evidence type="ECO:0000313" key="2">
    <source>
        <dbReference type="EMBL" id="KAK8939628.1"/>
    </source>
</evidence>